<dbReference type="Proteomes" id="UP001560573">
    <property type="component" value="Unassembled WGS sequence"/>
</dbReference>
<dbReference type="InterPro" id="IPR005151">
    <property type="entry name" value="Tail-specific_protease"/>
</dbReference>
<evidence type="ECO:0000313" key="4">
    <source>
        <dbReference type="Proteomes" id="UP001560573"/>
    </source>
</evidence>
<feature type="chain" id="PRO_5045927515" evidence="1">
    <location>
        <begin position="22"/>
        <end position="500"/>
    </location>
</feature>
<evidence type="ECO:0000259" key="2">
    <source>
        <dbReference type="Pfam" id="PF03572"/>
    </source>
</evidence>
<evidence type="ECO:0000256" key="1">
    <source>
        <dbReference type="SAM" id="SignalP"/>
    </source>
</evidence>
<accession>A0ABV3ZDB9</accession>
<keyword evidence="1" id="KW-0732">Signal</keyword>
<organism evidence="3 4">
    <name type="scientific">Danxiaibacter flavus</name>
    <dbReference type="NCBI Taxonomy" id="3049108"/>
    <lineage>
        <taxon>Bacteria</taxon>
        <taxon>Pseudomonadati</taxon>
        <taxon>Bacteroidota</taxon>
        <taxon>Chitinophagia</taxon>
        <taxon>Chitinophagales</taxon>
        <taxon>Chitinophagaceae</taxon>
        <taxon>Danxiaibacter</taxon>
    </lineage>
</organism>
<reference evidence="3 4" key="1">
    <citation type="submission" date="2023-07" db="EMBL/GenBank/DDBJ databases">
        <authorList>
            <person name="Lian W.-H."/>
        </authorList>
    </citation>
    <scope>NUCLEOTIDE SEQUENCE [LARGE SCALE GENOMIC DNA]</scope>
    <source>
        <strain evidence="3 4">SYSU DXS3180</strain>
    </source>
</reference>
<dbReference type="InterPro" id="IPR036034">
    <property type="entry name" value="PDZ_sf"/>
</dbReference>
<dbReference type="Gene3D" id="3.30.750.170">
    <property type="match status" value="1"/>
</dbReference>
<dbReference type="Pfam" id="PF03572">
    <property type="entry name" value="Peptidase_S41"/>
    <property type="match status" value="1"/>
</dbReference>
<dbReference type="RefSeq" id="WP_369329281.1">
    <property type="nucleotide sequence ID" value="NZ_JAULBC010000002.1"/>
</dbReference>
<dbReference type="EMBL" id="JAULBC010000002">
    <property type="protein sequence ID" value="MEX6687877.1"/>
    <property type="molecule type" value="Genomic_DNA"/>
</dbReference>
<dbReference type="PANTHER" id="PTHR32060">
    <property type="entry name" value="TAIL-SPECIFIC PROTEASE"/>
    <property type="match status" value="1"/>
</dbReference>
<dbReference type="CDD" id="cd07561">
    <property type="entry name" value="Peptidase_S41_CPP_like"/>
    <property type="match status" value="1"/>
</dbReference>
<keyword evidence="4" id="KW-1185">Reference proteome</keyword>
<dbReference type="InterPro" id="IPR029045">
    <property type="entry name" value="ClpP/crotonase-like_dom_sf"/>
</dbReference>
<proteinExistence type="predicted"/>
<gene>
    <name evidence="3" type="ORF">QTN47_10250</name>
</gene>
<feature type="domain" description="Tail specific protease" evidence="2">
    <location>
        <begin position="231"/>
        <end position="386"/>
    </location>
</feature>
<comment type="caution">
    <text evidence="3">The sequence shown here is derived from an EMBL/GenBank/DDBJ whole genome shotgun (WGS) entry which is preliminary data.</text>
</comment>
<protein>
    <submittedName>
        <fullName evidence="3">S41 family peptidase</fullName>
    </submittedName>
</protein>
<sequence length="500" mass="55209">MRNAFLLIIVAVCFSSLFSCQKELNDSGGSGTDTTGNGTPSQSDLLKDSVYLYTKEVYFWHEVIPSYDVFNPRGYTGATDEEAATNEMDAIRAYQPLDRYSFVTTNAESEGLQTGTSNDFGFLVKAASLDRAEPVDSVYWFVNYVYDKSPAGIAGVERGWYVSKINNTPIAYDNASIDILNNTFFGTATSATFEFTKPDGTTTTSTLNYANYTANSVLYENVLSDNAQTHKIGYLVFNQFFGQTSRNELANAFNDFAAAGINDLIVDLRYNRGGSTATQDTLANLIAPASANGKKMYTYIYNDSLQAGKYPLLYRKDPYNQYPTDIFTQANNVVNFEKAGAITGLTRVFFIVSGSSASASELLINNLRPYMDVKLVGDTTYGKPVGFFPIDIFNYSIYPISFKTVNSQNVGDYYSGFVPDKLVADGVNKSWGDVTEPCLGTALYYISNGTFGRKGGPNFSDESNRRALARQKPYDVAYKQLTARKFSGSFVEKGKMARRN</sequence>
<dbReference type="Gene3D" id="3.90.226.10">
    <property type="entry name" value="2-enoyl-CoA Hydratase, Chain A, domain 1"/>
    <property type="match status" value="1"/>
</dbReference>
<name>A0ABV3ZDB9_9BACT</name>
<dbReference type="PROSITE" id="PS51257">
    <property type="entry name" value="PROKAR_LIPOPROTEIN"/>
    <property type="match status" value="1"/>
</dbReference>
<dbReference type="Gene3D" id="2.30.42.10">
    <property type="match status" value="1"/>
</dbReference>
<evidence type="ECO:0000313" key="3">
    <source>
        <dbReference type="EMBL" id="MEX6687877.1"/>
    </source>
</evidence>
<dbReference type="PANTHER" id="PTHR32060:SF30">
    <property type="entry name" value="CARBOXY-TERMINAL PROCESSING PROTEASE CTPA"/>
    <property type="match status" value="1"/>
</dbReference>
<dbReference type="SUPFAM" id="SSF52096">
    <property type="entry name" value="ClpP/crotonase"/>
    <property type="match status" value="1"/>
</dbReference>
<feature type="signal peptide" evidence="1">
    <location>
        <begin position="1"/>
        <end position="21"/>
    </location>
</feature>